<dbReference type="STRING" id="2010991.A0A3M2S8L5"/>
<proteinExistence type="predicted"/>
<protein>
    <recommendedName>
        <fullName evidence="1">Alpha/beta hydrolase fold-3 domain-containing protein</fullName>
    </recommendedName>
</protein>
<dbReference type="InterPro" id="IPR029058">
    <property type="entry name" value="AB_hydrolase_fold"/>
</dbReference>
<sequence>MATHWTEESIFDSYNIFEETFKVVSSHEIKAAVLIPKNLKPGSHPIIYHLHGGFLVTGYGLFPAFFPKWVDKLALKHSAIIISPDHRLLPSENGVADVLEDLEDCWQWTKLKLPGILETKAPGHLLDWSQTLLAGGSAGGYCATELALSHPDDFRTLAVVYPLLDPRDKVYVQGPEPNEPTILRADLKDMPSKEETLAWIEEKRKAPHSKDGLDRIPFPIAACHAGIFASEIFDNKKLNRGEFFPLERIEAGGKLPSRMWLMHGDDDATVPIRGSYEFVNLVREKLPQTALRFDVCPGQDHAFDFDESTWESFASEALDFVTKGWLIEG</sequence>
<dbReference type="Gene3D" id="3.40.50.1820">
    <property type="entry name" value="alpha/beta hydrolase"/>
    <property type="match status" value="1"/>
</dbReference>
<evidence type="ECO:0000259" key="1">
    <source>
        <dbReference type="Pfam" id="PF07859"/>
    </source>
</evidence>
<dbReference type="InterPro" id="IPR013094">
    <property type="entry name" value="AB_hydrolase_3"/>
</dbReference>
<name>A0A3M2S8L5_9HYPO</name>
<evidence type="ECO:0000313" key="2">
    <source>
        <dbReference type="EMBL" id="RMJ13894.1"/>
    </source>
</evidence>
<dbReference type="EMBL" id="NKUJ01000097">
    <property type="protein sequence ID" value="RMJ13894.1"/>
    <property type="molecule type" value="Genomic_DNA"/>
</dbReference>
<dbReference type="InterPro" id="IPR050466">
    <property type="entry name" value="Carboxylest/Gibb_receptor"/>
</dbReference>
<feature type="domain" description="Alpha/beta hydrolase fold-3" evidence="1">
    <location>
        <begin position="48"/>
        <end position="169"/>
    </location>
</feature>
<comment type="caution">
    <text evidence="2">The sequence shown here is derived from an EMBL/GenBank/DDBJ whole genome shotgun (WGS) entry which is preliminary data.</text>
</comment>
<dbReference type="GO" id="GO:0016787">
    <property type="term" value="F:hydrolase activity"/>
    <property type="evidence" value="ECO:0007669"/>
    <property type="project" value="InterPro"/>
</dbReference>
<dbReference type="Pfam" id="PF07859">
    <property type="entry name" value="Abhydrolase_3"/>
    <property type="match status" value="1"/>
</dbReference>
<keyword evidence="3" id="KW-1185">Reference proteome</keyword>
<evidence type="ECO:0000313" key="3">
    <source>
        <dbReference type="Proteomes" id="UP000277212"/>
    </source>
</evidence>
<dbReference type="AlphaFoldDB" id="A0A3M2S8L5"/>
<gene>
    <name evidence="2" type="ORF">CDV36_006435</name>
</gene>
<dbReference type="OrthoDB" id="19653at2759"/>
<dbReference type="PANTHER" id="PTHR23024">
    <property type="entry name" value="ARYLACETAMIDE DEACETYLASE"/>
    <property type="match status" value="1"/>
</dbReference>
<dbReference type="Proteomes" id="UP000277212">
    <property type="component" value="Unassembled WGS sequence"/>
</dbReference>
<dbReference type="PANTHER" id="PTHR23024:SF24">
    <property type="entry name" value="ALPHA_BETA HYDROLASE FOLD-3 DOMAIN-CONTAINING PROTEIN"/>
    <property type="match status" value="1"/>
</dbReference>
<dbReference type="SUPFAM" id="SSF53474">
    <property type="entry name" value="alpha/beta-Hydrolases"/>
    <property type="match status" value="1"/>
</dbReference>
<reference evidence="2 3" key="1">
    <citation type="submission" date="2017-06" db="EMBL/GenBank/DDBJ databases">
        <title>Comparative genomic analysis of Ambrosia Fusariam Clade fungi.</title>
        <authorList>
            <person name="Stajich J.E."/>
            <person name="Carrillo J."/>
            <person name="Kijimoto T."/>
            <person name="Eskalen A."/>
            <person name="O'Donnell K."/>
            <person name="Kasson M."/>
        </authorList>
    </citation>
    <scope>NUCLEOTIDE SEQUENCE [LARGE SCALE GENOMIC DNA]</scope>
    <source>
        <strain evidence="2">UCR3666</strain>
    </source>
</reference>
<accession>A0A3M2S8L5</accession>
<organism evidence="2 3">
    <name type="scientific">Fusarium kuroshium</name>
    <dbReference type="NCBI Taxonomy" id="2010991"/>
    <lineage>
        <taxon>Eukaryota</taxon>
        <taxon>Fungi</taxon>
        <taxon>Dikarya</taxon>
        <taxon>Ascomycota</taxon>
        <taxon>Pezizomycotina</taxon>
        <taxon>Sordariomycetes</taxon>
        <taxon>Hypocreomycetidae</taxon>
        <taxon>Hypocreales</taxon>
        <taxon>Nectriaceae</taxon>
        <taxon>Fusarium</taxon>
        <taxon>Fusarium solani species complex</taxon>
    </lineage>
</organism>